<dbReference type="Gene3D" id="2.30.130.60">
    <property type="match status" value="1"/>
</dbReference>
<evidence type="ECO:0000256" key="5">
    <source>
        <dbReference type="ARBA" id="ARBA00022884"/>
    </source>
</evidence>
<dbReference type="EMBL" id="JAGHKO010000002">
    <property type="protein sequence ID" value="MBO9201250.1"/>
    <property type="molecule type" value="Genomic_DNA"/>
</dbReference>
<feature type="active site" description="Nucleophile" evidence="6">
    <location>
        <position position="246"/>
    </location>
</feature>
<evidence type="ECO:0000259" key="7">
    <source>
        <dbReference type="PROSITE" id="PS51686"/>
    </source>
</evidence>
<dbReference type="CDD" id="cd02440">
    <property type="entry name" value="AdoMet_MTases"/>
    <property type="match status" value="1"/>
</dbReference>
<dbReference type="Pfam" id="PF01189">
    <property type="entry name" value="Methyltr_RsmB-F"/>
    <property type="match status" value="1"/>
</dbReference>
<keyword evidence="4 6" id="KW-0949">S-adenosyl-L-methionine</keyword>
<evidence type="ECO:0000256" key="3">
    <source>
        <dbReference type="ARBA" id="ARBA00022679"/>
    </source>
</evidence>
<gene>
    <name evidence="8" type="ORF">J7I42_13300</name>
</gene>
<feature type="binding site" evidence="6">
    <location>
        <begin position="125"/>
        <end position="131"/>
    </location>
    <ligand>
        <name>S-adenosyl-L-methionine</name>
        <dbReference type="ChEBI" id="CHEBI:59789"/>
    </ligand>
</feature>
<dbReference type="Gene3D" id="3.40.50.150">
    <property type="entry name" value="Vaccinia Virus protein VP39"/>
    <property type="match status" value="1"/>
</dbReference>
<dbReference type="Pfam" id="PF13636">
    <property type="entry name" value="Methyltranf_PUA"/>
    <property type="match status" value="1"/>
</dbReference>
<dbReference type="SUPFAM" id="SSF53335">
    <property type="entry name" value="S-adenosyl-L-methionine-dependent methyltransferases"/>
    <property type="match status" value="1"/>
</dbReference>
<dbReference type="InterPro" id="IPR023267">
    <property type="entry name" value="RCMT"/>
</dbReference>
<accession>A0ABS3YV18</accession>
<dbReference type="Proteomes" id="UP000677244">
    <property type="component" value="Unassembled WGS sequence"/>
</dbReference>
<dbReference type="InterPro" id="IPR049560">
    <property type="entry name" value="MeTrfase_RsmB-F_NOP2_cat"/>
</dbReference>
<dbReference type="RefSeq" id="WP_209139312.1">
    <property type="nucleotide sequence ID" value="NZ_JAGHKO010000002.1"/>
</dbReference>
<proteinExistence type="inferred from homology"/>
<keyword evidence="9" id="KW-1185">Reference proteome</keyword>
<keyword evidence="3 6" id="KW-0808">Transferase</keyword>
<dbReference type="Pfam" id="PF17125">
    <property type="entry name" value="Methyltr_RsmF_N"/>
    <property type="match status" value="1"/>
</dbReference>
<dbReference type="Gene3D" id="3.30.70.1170">
    <property type="entry name" value="Sun protein, domain 3"/>
    <property type="match status" value="1"/>
</dbReference>
<keyword evidence="5 6" id="KW-0694">RNA-binding</keyword>
<dbReference type="InterPro" id="IPR029063">
    <property type="entry name" value="SAM-dependent_MTases_sf"/>
</dbReference>
<evidence type="ECO:0000256" key="1">
    <source>
        <dbReference type="ARBA" id="ARBA00022490"/>
    </source>
</evidence>
<protein>
    <submittedName>
        <fullName evidence="8">rRNA cytosine-C5-methyltransferase</fullName>
    </submittedName>
</protein>
<comment type="caution">
    <text evidence="8">The sequence shown here is derived from an EMBL/GenBank/DDBJ whole genome shotgun (WGS) entry which is preliminary data.</text>
</comment>
<keyword evidence="1" id="KW-0963">Cytoplasm</keyword>
<dbReference type="InterPro" id="IPR001678">
    <property type="entry name" value="MeTrfase_RsmB-F_NOP2_dom"/>
</dbReference>
<evidence type="ECO:0000256" key="6">
    <source>
        <dbReference type="PROSITE-ProRule" id="PRU01023"/>
    </source>
</evidence>
<organism evidence="8 9">
    <name type="scientific">Niastella soli</name>
    <dbReference type="NCBI Taxonomy" id="2821487"/>
    <lineage>
        <taxon>Bacteria</taxon>
        <taxon>Pseudomonadati</taxon>
        <taxon>Bacteroidota</taxon>
        <taxon>Chitinophagia</taxon>
        <taxon>Chitinophagales</taxon>
        <taxon>Chitinophagaceae</taxon>
        <taxon>Niastella</taxon>
    </lineage>
</organism>
<dbReference type="PROSITE" id="PS51686">
    <property type="entry name" value="SAM_MT_RSMB_NOP"/>
    <property type="match status" value="1"/>
</dbReference>
<evidence type="ECO:0000313" key="9">
    <source>
        <dbReference type="Proteomes" id="UP000677244"/>
    </source>
</evidence>
<feature type="binding site" evidence="6">
    <location>
        <position position="176"/>
    </location>
    <ligand>
        <name>S-adenosyl-L-methionine</name>
        <dbReference type="ChEBI" id="CHEBI:59789"/>
    </ligand>
</feature>
<reference evidence="8 9" key="1">
    <citation type="submission" date="2021-03" db="EMBL/GenBank/DDBJ databases">
        <title>Assistant Professor.</title>
        <authorList>
            <person name="Huq M.A."/>
        </authorList>
    </citation>
    <scope>NUCLEOTIDE SEQUENCE [LARGE SCALE GENOMIC DNA]</scope>
    <source>
        <strain evidence="8 9">MAH-29</strain>
    </source>
</reference>
<evidence type="ECO:0000313" key="8">
    <source>
        <dbReference type="EMBL" id="MBO9201250.1"/>
    </source>
</evidence>
<dbReference type="InterPro" id="IPR031341">
    <property type="entry name" value="Methyltr_RsmF_N"/>
</dbReference>
<dbReference type="PANTHER" id="PTHR22807">
    <property type="entry name" value="NOP2 YEAST -RELATED NOL1/NOP2/FMU SUN DOMAIN-CONTAINING"/>
    <property type="match status" value="1"/>
</dbReference>
<feature type="binding site" evidence="6">
    <location>
        <position position="193"/>
    </location>
    <ligand>
        <name>S-adenosyl-L-methionine</name>
        <dbReference type="ChEBI" id="CHEBI:59789"/>
    </ligand>
</feature>
<name>A0ABS3YV18_9BACT</name>
<feature type="domain" description="SAM-dependent MTase RsmB/NOP-type" evidence="7">
    <location>
        <begin position="23"/>
        <end position="312"/>
    </location>
</feature>
<evidence type="ECO:0000256" key="4">
    <source>
        <dbReference type="ARBA" id="ARBA00022691"/>
    </source>
</evidence>
<sequence length="478" mass="53458">MQLPQQLLDSLTGIAGFDKEAFIQVHESGEQVTSVRVNAAKSVIPDKSGQGNNRQLAIDQFLTPQSVKIPWSSNGYYLPERPVFIFDPLIHAGAYYVQEASSMFLEQALVQTTDVSQPLRVLDLCAAPGGKSTLLQSLISADSLLVSNEVIKSRAAILEENSIKWGGANVIVTNADPTTFERLENFFDVIVIDAPCSGSGLFRREREAIGEWSEQNVELCYQRQQRILAAVMPALKEGGVLIYSTCSYSKEEDEHIGDWLMDSFPVDSLPLTIDATWGIVETQSDGRRAYGYRFFPYKVKGEGFFISCFRKQEGGRGTIKPPKKSLLQKASKNETAIIQPWLQPGSPMQLWKMKEEILAFPQQLEKELLTIVDNVYVRRAGIAIGKIAGSDLVPDHALALSTIINPAIVAVTLKKEDALQYLRREEVSLSIGHRGWTLVQYEQYNVGWIKVLPNRINNYYPQNWRILKRAVDSANENS</sequence>
<comment type="similarity">
    <text evidence="6">Belongs to the class I-like SAM-binding methyltransferase superfamily. RsmB/NOP family.</text>
</comment>
<evidence type="ECO:0000256" key="2">
    <source>
        <dbReference type="ARBA" id="ARBA00022603"/>
    </source>
</evidence>
<dbReference type="PRINTS" id="PR02008">
    <property type="entry name" value="RCMTFAMILY"/>
</dbReference>
<dbReference type="PANTHER" id="PTHR22807:SF30">
    <property type="entry name" value="28S RRNA (CYTOSINE(4447)-C(5))-METHYLTRANSFERASE-RELATED"/>
    <property type="match status" value="1"/>
</dbReference>
<feature type="binding site" evidence="6">
    <location>
        <position position="149"/>
    </location>
    <ligand>
        <name>S-adenosyl-L-methionine</name>
        <dbReference type="ChEBI" id="CHEBI:59789"/>
    </ligand>
</feature>
<keyword evidence="2 6" id="KW-0489">Methyltransferase</keyword>
<dbReference type="InterPro" id="IPR027391">
    <property type="entry name" value="Nol1_Nop2_Fmu_2"/>
</dbReference>